<dbReference type="GO" id="GO:0045116">
    <property type="term" value="P:protein neddylation"/>
    <property type="evidence" value="ECO:0007669"/>
    <property type="project" value="UniProtKB-UniRule"/>
</dbReference>
<keyword evidence="4 5" id="KW-0833">Ubl conjugation pathway</keyword>
<dbReference type="PANTHER" id="PTHR10953">
    <property type="entry name" value="UBIQUITIN-ACTIVATING ENZYME E1"/>
    <property type="match status" value="1"/>
</dbReference>
<evidence type="ECO:0000313" key="7">
    <source>
        <dbReference type="EMBL" id="CAE7323665.1"/>
    </source>
</evidence>
<dbReference type="SUPFAM" id="SSF69572">
    <property type="entry name" value="Activating enzymes of the ubiquitin-like proteins"/>
    <property type="match status" value="1"/>
</dbReference>
<dbReference type="InterPro" id="IPR000594">
    <property type="entry name" value="ThiF_NAD_FAD-bd"/>
</dbReference>
<keyword evidence="8" id="KW-1185">Reference proteome</keyword>
<dbReference type="GO" id="GO:0019781">
    <property type="term" value="F:NEDD8 activating enzyme activity"/>
    <property type="evidence" value="ECO:0007669"/>
    <property type="project" value="UniProtKB-UniRule"/>
</dbReference>
<evidence type="ECO:0000256" key="1">
    <source>
        <dbReference type="ARBA" id="ARBA00005032"/>
    </source>
</evidence>
<dbReference type="InterPro" id="IPR035985">
    <property type="entry name" value="Ubiquitin-activating_enz"/>
</dbReference>
<dbReference type="PANTHER" id="PTHR10953:SF29">
    <property type="entry name" value="NEDD8-ACTIVATING ENZYME E1 REGULATORY SUBUNIT"/>
    <property type="match status" value="1"/>
</dbReference>
<name>A0A812P905_9DINO</name>
<dbReference type="InterPro" id="IPR030667">
    <property type="entry name" value="APP-BP1"/>
</dbReference>
<sequence length="524" mass="57828">MATSDKYDRQLRLWGAHGQRALMDAKVCMLGSSAIATEALKNLVLPGIGQFTIVDSAKVEAADLGHNFFLEESDLGKLRSEAACKWLLEMNPDVQGAHIDQDSAKAVGQGKEFFRHFSIVIACQLTETLASQLGRLCEELQIPLILVTSLGFVGKIRLFVAEHSVCETKPDSEFGDLRLTDPFPELRRFADSIDFASLNDTEHAHVPYVVILIRALDSWRKRSEGRTLPKTSAEKDEFKDIVSKMRRSPQEANFDEALANAYKAWMPYVIPDAVQQVLSRVASASKSDFWIVARAVSQFVRDCGKLPLAGTLPDMTASTDMFIKLQEIYSSRADGDFAAITAHVATIQKELGVDGSTPGEFVKRFCQNALNCEVFRFRSLEEEFRPPSVEEGGVDLDEELQDDDSLVAWYIALRAADRFREDQNHWPGELCGDGASDLAGDMATLTGLATKVLSSYKASVSVDSVTKMVEEVVRYGGCELHTTSSVLGGIVSQEVVKLVTKQYSPLCNTLLFDGLQGKMQVVEM</sequence>
<evidence type="ECO:0000256" key="2">
    <source>
        <dbReference type="ARBA" id="ARBA00006868"/>
    </source>
</evidence>
<proteinExistence type="inferred from homology"/>
<gene>
    <name evidence="7" type="primary">AXR1</name>
    <name evidence="7" type="ORF">SNAT2548_LOCUS16956</name>
</gene>
<comment type="caution">
    <text evidence="7">The sequence shown here is derived from an EMBL/GenBank/DDBJ whole genome shotgun (WGS) entry which is preliminary data.</text>
</comment>
<dbReference type="OrthoDB" id="433784at2759"/>
<dbReference type="GO" id="GO:0005737">
    <property type="term" value="C:cytoplasm"/>
    <property type="evidence" value="ECO:0007669"/>
    <property type="project" value="TreeGrafter"/>
</dbReference>
<comment type="pathway">
    <text evidence="1 5">Protein modification; protein neddylation.</text>
</comment>
<comment type="similarity">
    <text evidence="2 5">Belongs to the ubiquitin-activating E1 family. ULA1 subfamily.</text>
</comment>
<dbReference type="Pfam" id="PF00899">
    <property type="entry name" value="ThiF"/>
    <property type="match status" value="1"/>
</dbReference>
<evidence type="ECO:0000256" key="5">
    <source>
        <dbReference type="PIRNR" id="PIRNR039099"/>
    </source>
</evidence>
<dbReference type="FunFam" id="3.40.50.720:FF:000475">
    <property type="entry name" value="NEDD8-activating enzyme E1 regulatory subunit"/>
    <property type="match status" value="1"/>
</dbReference>
<evidence type="ECO:0000256" key="4">
    <source>
        <dbReference type="ARBA" id="ARBA00022786"/>
    </source>
</evidence>
<dbReference type="AlphaFoldDB" id="A0A812P905"/>
<dbReference type="Gene3D" id="3.40.50.720">
    <property type="entry name" value="NAD(P)-binding Rossmann-like Domain"/>
    <property type="match status" value="2"/>
</dbReference>
<evidence type="ECO:0000259" key="6">
    <source>
        <dbReference type="Pfam" id="PF00899"/>
    </source>
</evidence>
<protein>
    <recommendedName>
        <fullName evidence="3 5">NEDD8-activating enzyme E1 regulatory subunit</fullName>
    </recommendedName>
</protein>
<evidence type="ECO:0000313" key="8">
    <source>
        <dbReference type="Proteomes" id="UP000604046"/>
    </source>
</evidence>
<evidence type="ECO:0000256" key="3">
    <source>
        <dbReference type="ARBA" id="ARBA00015407"/>
    </source>
</evidence>
<feature type="domain" description="THIF-type NAD/FAD binding fold" evidence="6">
    <location>
        <begin position="7"/>
        <end position="523"/>
    </location>
</feature>
<dbReference type="UniPathway" id="UPA00885"/>
<dbReference type="EMBL" id="CAJNDS010002096">
    <property type="protein sequence ID" value="CAE7323665.1"/>
    <property type="molecule type" value="Genomic_DNA"/>
</dbReference>
<accession>A0A812P905</accession>
<organism evidence="7 8">
    <name type="scientific">Symbiodinium natans</name>
    <dbReference type="NCBI Taxonomy" id="878477"/>
    <lineage>
        <taxon>Eukaryota</taxon>
        <taxon>Sar</taxon>
        <taxon>Alveolata</taxon>
        <taxon>Dinophyceae</taxon>
        <taxon>Suessiales</taxon>
        <taxon>Symbiodiniaceae</taxon>
        <taxon>Symbiodinium</taxon>
    </lineage>
</organism>
<dbReference type="PIRSF" id="PIRSF039099">
    <property type="entry name" value="APP-BP1"/>
    <property type="match status" value="1"/>
</dbReference>
<dbReference type="Proteomes" id="UP000604046">
    <property type="component" value="Unassembled WGS sequence"/>
</dbReference>
<dbReference type="InterPro" id="IPR045886">
    <property type="entry name" value="ThiF/MoeB/HesA"/>
</dbReference>
<reference evidence="7" key="1">
    <citation type="submission" date="2021-02" db="EMBL/GenBank/DDBJ databases">
        <authorList>
            <person name="Dougan E. K."/>
            <person name="Rhodes N."/>
            <person name="Thang M."/>
            <person name="Chan C."/>
        </authorList>
    </citation>
    <scope>NUCLEOTIDE SEQUENCE</scope>
</reference>